<dbReference type="Pfam" id="PF00356">
    <property type="entry name" value="LacI"/>
    <property type="match status" value="1"/>
</dbReference>
<dbReference type="SMART" id="SM00354">
    <property type="entry name" value="HTH_LACI"/>
    <property type="match status" value="1"/>
</dbReference>
<protein>
    <submittedName>
        <fullName evidence="5">LacI family DNA-binding transcriptional regulator</fullName>
    </submittedName>
</protein>
<dbReference type="Proteomes" id="UP001528912">
    <property type="component" value="Unassembled WGS sequence"/>
</dbReference>
<keyword evidence="6" id="KW-1185">Reference proteome</keyword>
<dbReference type="PANTHER" id="PTHR30146:SF155">
    <property type="entry name" value="ALANINE RACEMASE"/>
    <property type="match status" value="1"/>
</dbReference>
<dbReference type="InterPro" id="IPR000843">
    <property type="entry name" value="HTH_LacI"/>
</dbReference>
<dbReference type="RefSeq" id="WP_275236630.1">
    <property type="nucleotide sequence ID" value="NZ_JARFJC010000007.1"/>
</dbReference>
<organism evidence="5 6">
    <name type="scientific">Luteipulveratus flavus</name>
    <dbReference type="NCBI Taxonomy" id="3031728"/>
    <lineage>
        <taxon>Bacteria</taxon>
        <taxon>Bacillati</taxon>
        <taxon>Actinomycetota</taxon>
        <taxon>Actinomycetes</taxon>
        <taxon>Micrococcales</taxon>
        <taxon>Dermacoccaceae</taxon>
        <taxon>Luteipulveratus</taxon>
    </lineage>
</organism>
<dbReference type="InterPro" id="IPR010982">
    <property type="entry name" value="Lambda_DNA-bd_dom_sf"/>
</dbReference>
<dbReference type="PROSITE" id="PS50932">
    <property type="entry name" value="HTH_LACI_2"/>
    <property type="match status" value="1"/>
</dbReference>
<keyword evidence="1" id="KW-0805">Transcription regulation</keyword>
<keyword evidence="3" id="KW-0804">Transcription</keyword>
<dbReference type="EMBL" id="JAROAV010000030">
    <property type="protein sequence ID" value="MDF8264952.1"/>
    <property type="molecule type" value="Genomic_DNA"/>
</dbReference>
<dbReference type="Pfam" id="PF13377">
    <property type="entry name" value="Peripla_BP_3"/>
    <property type="match status" value="1"/>
</dbReference>
<comment type="caution">
    <text evidence="5">The sequence shown here is derived from an EMBL/GenBank/DDBJ whole genome shotgun (WGS) entry which is preliminary data.</text>
</comment>
<reference evidence="5 6" key="1">
    <citation type="submission" date="2023-03" db="EMBL/GenBank/DDBJ databases">
        <title>YIM 133296 draft genome.</title>
        <authorList>
            <person name="Xiong L."/>
        </authorList>
    </citation>
    <scope>NUCLEOTIDE SEQUENCE [LARGE SCALE GENOMIC DNA]</scope>
    <source>
        <strain evidence="5 6">YIM 133296</strain>
    </source>
</reference>
<dbReference type="SUPFAM" id="SSF47413">
    <property type="entry name" value="lambda repressor-like DNA-binding domains"/>
    <property type="match status" value="1"/>
</dbReference>
<keyword evidence="2 5" id="KW-0238">DNA-binding</keyword>
<dbReference type="CDD" id="cd01392">
    <property type="entry name" value="HTH_LacI"/>
    <property type="match status" value="1"/>
</dbReference>
<evidence type="ECO:0000256" key="2">
    <source>
        <dbReference type="ARBA" id="ARBA00023125"/>
    </source>
</evidence>
<name>A0ABT6C7R7_9MICO</name>
<dbReference type="SUPFAM" id="SSF53822">
    <property type="entry name" value="Periplasmic binding protein-like I"/>
    <property type="match status" value="1"/>
</dbReference>
<dbReference type="InterPro" id="IPR046335">
    <property type="entry name" value="LacI/GalR-like_sensor"/>
</dbReference>
<dbReference type="PANTHER" id="PTHR30146">
    <property type="entry name" value="LACI-RELATED TRANSCRIPTIONAL REPRESSOR"/>
    <property type="match status" value="1"/>
</dbReference>
<dbReference type="GO" id="GO:0003677">
    <property type="term" value="F:DNA binding"/>
    <property type="evidence" value="ECO:0007669"/>
    <property type="project" value="UniProtKB-KW"/>
</dbReference>
<evidence type="ECO:0000313" key="5">
    <source>
        <dbReference type="EMBL" id="MDF8264952.1"/>
    </source>
</evidence>
<dbReference type="Gene3D" id="1.10.260.40">
    <property type="entry name" value="lambda repressor-like DNA-binding domains"/>
    <property type="match status" value="1"/>
</dbReference>
<feature type="domain" description="HTH lacI-type" evidence="4">
    <location>
        <begin position="15"/>
        <end position="69"/>
    </location>
</feature>
<evidence type="ECO:0000256" key="3">
    <source>
        <dbReference type="ARBA" id="ARBA00023163"/>
    </source>
</evidence>
<gene>
    <name evidence="5" type="ORF">P4R38_11915</name>
</gene>
<proteinExistence type="predicted"/>
<dbReference type="CDD" id="cd06267">
    <property type="entry name" value="PBP1_LacI_sugar_binding-like"/>
    <property type="match status" value="1"/>
</dbReference>
<evidence type="ECO:0000256" key="1">
    <source>
        <dbReference type="ARBA" id="ARBA00023015"/>
    </source>
</evidence>
<accession>A0ABT6C7R7</accession>
<evidence type="ECO:0000313" key="6">
    <source>
        <dbReference type="Proteomes" id="UP001528912"/>
    </source>
</evidence>
<sequence>MSAAQTGTSEPARRATMGDIARHLGISKAAVSYALNGQPGVAAATRERVLEVAQEMGWHASSSARALSGSQTQVVGLVLSRPPDLLTTETFFMRFLAGVESVLSERGWSLLLRVIGDHPADEMATYERWWGERRIDGVILLDERYRDPRVDLVERIGLPAVLCGGPVKGVGIPCLWTDQSGDAGLVVQHLADLGHRRIGHVAGPGEFVHERARRRGLRRAAAALGVEVVTVEAAYTGPESEEATRRLLTGDAPPTAVVFGSDVMALGGVRTAAALGVRVPQEVSFVSWDDSQLTSLVAPRLTALQRDTPAFGRLAATVLLDAVAGRRPVRIQVPPSVLVARESSGPAPA</sequence>
<evidence type="ECO:0000259" key="4">
    <source>
        <dbReference type="PROSITE" id="PS50932"/>
    </source>
</evidence>
<dbReference type="InterPro" id="IPR028082">
    <property type="entry name" value="Peripla_BP_I"/>
</dbReference>
<dbReference type="Gene3D" id="3.40.50.2300">
    <property type="match status" value="2"/>
</dbReference>